<sequence length="419" mass="47538">MPKFAANNKKRKNEEISSDSESESDGNVDNAERETAAEKRLRLAKNYLAQLRAEELSKREESDSDEDGINTTINKRLKDDRLFKEGILQRNLADSYSKETEVQILKNGHMKSVTCIEVTTDLSYLYSGSKDGLVIKWNINDNYKREKKYKLSHSILCMSLNTPEDTYLAVGGCDKNFLILNTSDFSLRHTFMGHKIAITALKFRRNSSQLFSASQDKLIKVWNTDEMSYVETLFGHESAVNSLDSLVKERAISCGGYDKSIRIWKIIDESQLVFHYSNCTSIECVSYINEDYFVSGSDDNSIQLWSVLKKKPIYVHKEAHPGPENWITSIAALSFSDLIASGSKDGFIRLWKCGPGYKSLENLFSVEIQPGFVNNLRFHGDSLLTAAIGQEHKCGRWWKVKGSKNCLAVIKLKNSLEQN</sequence>
<dbReference type="PANTHER" id="PTHR19865">
    <property type="entry name" value="U3 SMALL NUCLEOLAR RNA INTERACTING PROTEIN 2"/>
    <property type="match status" value="1"/>
</dbReference>
<dbReference type="CDD" id="cd00200">
    <property type="entry name" value="WD40"/>
    <property type="match status" value="1"/>
</dbReference>
<dbReference type="Gene3D" id="2.130.10.10">
    <property type="entry name" value="YVTN repeat-like/Quinoprotein amine dehydrogenase"/>
    <property type="match status" value="1"/>
</dbReference>
<feature type="region of interest" description="Disordered" evidence="6">
    <location>
        <begin position="1"/>
        <end position="36"/>
    </location>
</feature>
<dbReference type="Pfam" id="PF00400">
    <property type="entry name" value="WD40"/>
    <property type="match status" value="5"/>
</dbReference>
<dbReference type="PROSITE" id="PS50294">
    <property type="entry name" value="WD_REPEATS_REGION"/>
    <property type="match status" value="3"/>
</dbReference>
<evidence type="ECO:0000256" key="2">
    <source>
        <dbReference type="ARBA" id="ARBA00022574"/>
    </source>
</evidence>
<keyword evidence="3" id="KW-0677">Repeat</keyword>
<dbReference type="PRINTS" id="PR00320">
    <property type="entry name" value="GPROTEINBRPT"/>
</dbReference>
<evidence type="ECO:0000256" key="6">
    <source>
        <dbReference type="SAM" id="MobiDB-lite"/>
    </source>
</evidence>
<dbReference type="Proteomes" id="UP000549394">
    <property type="component" value="Unassembled WGS sequence"/>
</dbReference>
<reference evidence="7 8" key="1">
    <citation type="submission" date="2020-08" db="EMBL/GenBank/DDBJ databases">
        <authorList>
            <person name="Hejnol A."/>
        </authorList>
    </citation>
    <scope>NUCLEOTIDE SEQUENCE [LARGE SCALE GENOMIC DNA]</scope>
</reference>
<comment type="caution">
    <text evidence="7">The sequence shown here is derived from an EMBL/GenBank/DDBJ whole genome shotgun (WGS) entry which is preliminary data.</text>
</comment>
<dbReference type="FunFam" id="2.130.10.10:FF:000509">
    <property type="entry name" value="U3 small nucleolar RNA-interacting protein"/>
    <property type="match status" value="1"/>
</dbReference>
<dbReference type="SUPFAM" id="SSF50978">
    <property type="entry name" value="WD40 repeat-like"/>
    <property type="match status" value="1"/>
</dbReference>
<accession>A0A7I8VK63</accession>
<dbReference type="InterPro" id="IPR039241">
    <property type="entry name" value="Rrp9-like"/>
</dbReference>
<dbReference type="PROSITE" id="PS50082">
    <property type="entry name" value="WD_REPEATS_2"/>
    <property type="match status" value="5"/>
</dbReference>
<protein>
    <submittedName>
        <fullName evidence="7">DgyrCDS5303</fullName>
    </submittedName>
</protein>
<dbReference type="AlphaFoldDB" id="A0A7I8VK63"/>
<dbReference type="EMBL" id="CAJFCJ010000006">
    <property type="protein sequence ID" value="CAD5116412.1"/>
    <property type="molecule type" value="Genomic_DNA"/>
</dbReference>
<feature type="compositionally biased region" description="Acidic residues" evidence="6">
    <location>
        <begin position="16"/>
        <end position="26"/>
    </location>
</feature>
<dbReference type="InterPro" id="IPR015943">
    <property type="entry name" value="WD40/YVTN_repeat-like_dom_sf"/>
</dbReference>
<name>A0A7I8VK63_9ANNE</name>
<evidence type="ECO:0000313" key="7">
    <source>
        <dbReference type="EMBL" id="CAD5116412.1"/>
    </source>
</evidence>
<evidence type="ECO:0000313" key="8">
    <source>
        <dbReference type="Proteomes" id="UP000549394"/>
    </source>
</evidence>
<keyword evidence="8" id="KW-1185">Reference proteome</keyword>
<dbReference type="GO" id="GO:0034511">
    <property type="term" value="F:U3 snoRNA binding"/>
    <property type="evidence" value="ECO:0007669"/>
    <property type="project" value="InterPro"/>
</dbReference>
<feature type="repeat" description="WD" evidence="5">
    <location>
        <begin position="289"/>
        <end position="315"/>
    </location>
</feature>
<dbReference type="PANTHER" id="PTHR19865:SF0">
    <property type="entry name" value="U3 SMALL NUCLEOLAR RNA-INTERACTING PROTEIN 2"/>
    <property type="match status" value="1"/>
</dbReference>
<keyword evidence="2 5" id="KW-0853">WD repeat</keyword>
<evidence type="ECO:0000256" key="5">
    <source>
        <dbReference type="PROSITE-ProRule" id="PRU00221"/>
    </source>
</evidence>
<dbReference type="OrthoDB" id="189968at2759"/>
<dbReference type="SMART" id="SM00320">
    <property type="entry name" value="WD40"/>
    <property type="match status" value="6"/>
</dbReference>
<dbReference type="GO" id="GO:0032040">
    <property type="term" value="C:small-subunit processome"/>
    <property type="evidence" value="ECO:0007669"/>
    <property type="project" value="TreeGrafter"/>
</dbReference>
<feature type="repeat" description="WD" evidence="5">
    <location>
        <begin position="233"/>
        <end position="266"/>
    </location>
</feature>
<gene>
    <name evidence="7" type="ORF">DGYR_LOCUS5049</name>
</gene>
<evidence type="ECO:0000256" key="4">
    <source>
        <dbReference type="ARBA" id="ARBA00023242"/>
    </source>
</evidence>
<dbReference type="InterPro" id="IPR036322">
    <property type="entry name" value="WD40_repeat_dom_sf"/>
</dbReference>
<comment type="subcellular location">
    <subcellularLocation>
        <location evidence="1">Nucleus</location>
    </subcellularLocation>
</comment>
<dbReference type="InterPro" id="IPR020472">
    <property type="entry name" value="WD40_PAC1"/>
</dbReference>
<organism evidence="7 8">
    <name type="scientific">Dimorphilus gyrociliatus</name>
    <dbReference type="NCBI Taxonomy" id="2664684"/>
    <lineage>
        <taxon>Eukaryota</taxon>
        <taxon>Metazoa</taxon>
        <taxon>Spiralia</taxon>
        <taxon>Lophotrochozoa</taxon>
        <taxon>Annelida</taxon>
        <taxon>Polychaeta</taxon>
        <taxon>Polychaeta incertae sedis</taxon>
        <taxon>Dinophilidae</taxon>
        <taxon>Dimorphilus</taxon>
    </lineage>
</organism>
<feature type="repeat" description="WD" evidence="5">
    <location>
        <begin position="320"/>
        <end position="352"/>
    </location>
</feature>
<evidence type="ECO:0000256" key="1">
    <source>
        <dbReference type="ARBA" id="ARBA00004123"/>
    </source>
</evidence>
<feature type="repeat" description="WD" evidence="5">
    <location>
        <begin position="106"/>
        <end position="147"/>
    </location>
</feature>
<keyword evidence="4" id="KW-0539">Nucleus</keyword>
<proteinExistence type="predicted"/>
<dbReference type="InterPro" id="IPR001680">
    <property type="entry name" value="WD40_rpt"/>
</dbReference>
<feature type="repeat" description="WD" evidence="5">
    <location>
        <begin position="191"/>
        <end position="232"/>
    </location>
</feature>
<evidence type="ECO:0000256" key="3">
    <source>
        <dbReference type="ARBA" id="ARBA00022737"/>
    </source>
</evidence>